<feature type="region of interest" description="Disordered" evidence="1">
    <location>
        <begin position="1"/>
        <end position="20"/>
    </location>
</feature>
<organism evidence="2 3">
    <name type="scientific">Smittium simulii</name>
    <dbReference type="NCBI Taxonomy" id="133385"/>
    <lineage>
        <taxon>Eukaryota</taxon>
        <taxon>Fungi</taxon>
        <taxon>Fungi incertae sedis</taxon>
        <taxon>Zoopagomycota</taxon>
        <taxon>Kickxellomycotina</taxon>
        <taxon>Harpellomycetes</taxon>
        <taxon>Harpellales</taxon>
        <taxon>Legeriomycetaceae</taxon>
        <taxon>Smittium</taxon>
    </lineage>
</organism>
<proteinExistence type="predicted"/>
<sequence>MAVSIPESHSVHSEFSTPSCDTYSASPASKKSLLNSATPVVAVPKPQESFFGLLFEIPVINSTVSTIKRVIPDSKFTSMVSSVATKISTIADSNIPTDSSFRKSLNAIDNQACLSLKNMETKYPIITKPTDKLVQDVKNSIADIEKKYKPLHFIVEKAQNLPHPTLNNSNQPKNSTSENDDSNTSNSRFSSIVNLPSSIYNFGKSNVSKLYQSSKTYDYTSYTMNKIDSIKNYADVNFTAAKTSAISAAQSFNSTQVISNFSDKINLPISLWFASIKDKSIGIKQSVYNNIASAKNYSTFDLSSFISSSKNNFISQFSLLDSKYNIISNAKSFNSKSQMYMPSFMSSFIDSKLDTISTIISKKD</sequence>
<name>A0A2T9YMY2_9FUNG</name>
<dbReference type="OrthoDB" id="376826at2759"/>
<evidence type="ECO:0000313" key="3">
    <source>
        <dbReference type="Proteomes" id="UP000245383"/>
    </source>
</evidence>
<feature type="region of interest" description="Disordered" evidence="1">
    <location>
        <begin position="160"/>
        <end position="187"/>
    </location>
</feature>
<dbReference type="STRING" id="133385.A0A2T9YMY2"/>
<feature type="compositionally biased region" description="Low complexity" evidence="1">
    <location>
        <begin position="174"/>
        <end position="187"/>
    </location>
</feature>
<accession>A0A2T9YMY2</accession>
<comment type="caution">
    <text evidence="2">The sequence shown here is derived from an EMBL/GenBank/DDBJ whole genome shotgun (WGS) entry which is preliminary data.</text>
</comment>
<dbReference type="EMBL" id="MBFR01000119">
    <property type="protein sequence ID" value="PVU93700.1"/>
    <property type="molecule type" value="Genomic_DNA"/>
</dbReference>
<evidence type="ECO:0000256" key="1">
    <source>
        <dbReference type="SAM" id="MobiDB-lite"/>
    </source>
</evidence>
<evidence type="ECO:0000313" key="2">
    <source>
        <dbReference type="EMBL" id="PVU93700.1"/>
    </source>
</evidence>
<protein>
    <submittedName>
        <fullName evidence="2">Uncharacterized protein</fullName>
    </submittedName>
</protein>
<dbReference type="AlphaFoldDB" id="A0A2T9YMY2"/>
<dbReference type="Proteomes" id="UP000245383">
    <property type="component" value="Unassembled WGS sequence"/>
</dbReference>
<reference evidence="2 3" key="1">
    <citation type="journal article" date="2018" name="MBio">
        <title>Comparative Genomics Reveals the Core Gene Toolbox for the Fungus-Insect Symbiosis.</title>
        <authorList>
            <person name="Wang Y."/>
            <person name="Stata M."/>
            <person name="Wang W."/>
            <person name="Stajich J.E."/>
            <person name="White M.M."/>
            <person name="Moncalvo J.M."/>
        </authorList>
    </citation>
    <scope>NUCLEOTIDE SEQUENCE [LARGE SCALE GENOMIC DNA]</scope>
    <source>
        <strain evidence="2 3">SWE-8-4</strain>
    </source>
</reference>
<keyword evidence="3" id="KW-1185">Reference proteome</keyword>
<gene>
    <name evidence="2" type="ORF">BB561_003090</name>
</gene>